<feature type="transmembrane region" description="Helical" evidence="3">
    <location>
        <begin position="376"/>
        <end position="398"/>
    </location>
</feature>
<dbReference type="GO" id="GO:0016020">
    <property type="term" value="C:membrane"/>
    <property type="evidence" value="ECO:0007669"/>
    <property type="project" value="InterPro"/>
</dbReference>
<name>A0A1D1W5N6_RAMVA</name>
<evidence type="ECO:0000313" key="4">
    <source>
        <dbReference type="EMBL" id="GAV08775.1"/>
    </source>
</evidence>
<keyword evidence="5" id="KW-1185">Reference proteome</keyword>
<keyword evidence="3" id="KW-0812">Transmembrane</keyword>
<keyword evidence="3" id="KW-1133">Transmembrane helix</keyword>
<dbReference type="Proteomes" id="UP000186922">
    <property type="component" value="Unassembled WGS sequence"/>
</dbReference>
<accession>A0A1D1W5N6</accession>
<feature type="transmembrane region" description="Helical" evidence="3">
    <location>
        <begin position="343"/>
        <end position="364"/>
    </location>
</feature>
<reference evidence="4 5" key="1">
    <citation type="journal article" date="2016" name="Nat. Commun.">
        <title>Extremotolerant tardigrade genome and improved radiotolerance of human cultured cells by tardigrade-unique protein.</title>
        <authorList>
            <person name="Hashimoto T."/>
            <person name="Horikawa D.D."/>
            <person name="Saito Y."/>
            <person name="Kuwahara H."/>
            <person name="Kozuka-Hata H."/>
            <person name="Shin-I T."/>
            <person name="Minakuchi Y."/>
            <person name="Ohishi K."/>
            <person name="Motoyama A."/>
            <person name="Aizu T."/>
            <person name="Enomoto A."/>
            <person name="Kondo K."/>
            <person name="Tanaka S."/>
            <person name="Hara Y."/>
            <person name="Koshikawa S."/>
            <person name="Sagara H."/>
            <person name="Miura T."/>
            <person name="Yokobori S."/>
            <person name="Miyagawa K."/>
            <person name="Suzuki Y."/>
            <person name="Kubo T."/>
            <person name="Oyama M."/>
            <person name="Kohara Y."/>
            <person name="Fujiyama A."/>
            <person name="Arakawa K."/>
            <person name="Katayama T."/>
            <person name="Toyoda A."/>
            <person name="Kunieda T."/>
        </authorList>
    </citation>
    <scope>NUCLEOTIDE SEQUENCE [LARGE SCALE GENOMIC DNA]</scope>
    <source>
        <strain evidence="4 5">YOKOZUNA-1</strain>
    </source>
</reference>
<proteinExistence type="predicted"/>
<evidence type="ECO:0000313" key="5">
    <source>
        <dbReference type="Proteomes" id="UP000186922"/>
    </source>
</evidence>
<protein>
    <recommendedName>
        <fullName evidence="6">t-SNARE coiled-coil homology domain-containing protein</fullName>
    </recommendedName>
</protein>
<dbReference type="AlphaFoldDB" id="A0A1D1W5N6"/>
<gene>
    <name evidence="4" type="primary">RvY_18420</name>
    <name evidence="4" type="synonym">RvY_18420.1</name>
    <name evidence="4" type="ORF">RvY_18420-1</name>
</gene>
<feature type="coiled-coil region" evidence="1">
    <location>
        <begin position="302"/>
        <end position="329"/>
    </location>
</feature>
<sequence>MPKDRLPEFRGVSWGFVPFLFGIPQLQMPLSQKRNSFRVRVLKAVRSLSMLSESEKDCLEEATQLSNSPLSLFFNKVSRVVEILSAVEQKVVGLERLHRAHTSVHNQDPESFSIGALALHTSRNIVSTTARKELHEIGIHEVFVLCSAARDNLEEAQAEATTRPFAQLSDYEKTIMKEQYRLVSERLKDVRERFGHVQANFELYVDQRKEFLAESSLRNDPDRAVREPTAHGSDATGYVTRNDSQDTEWTVVNPEVRTEATKPTMENYTSLSDAAMQLRDLRKIEAEALVVKRLFDDIAFFVDFQEHSLKIAEENVEKAKETILIVSNEISDKAATRRRASKLRIGVALAGSLVVLSIVGGGLAYFSTGRPVPADFLGMLAFALMLLVAFVFICNKCAEKVMRLRFRKPGSCVRH</sequence>
<evidence type="ECO:0000256" key="1">
    <source>
        <dbReference type="SAM" id="Coils"/>
    </source>
</evidence>
<keyword evidence="3" id="KW-0472">Membrane</keyword>
<dbReference type="GO" id="GO:0016192">
    <property type="term" value="P:vesicle-mediated transport"/>
    <property type="evidence" value="ECO:0007669"/>
    <property type="project" value="InterPro"/>
</dbReference>
<organism evidence="4 5">
    <name type="scientific">Ramazzottius varieornatus</name>
    <name type="common">Water bear</name>
    <name type="synonym">Tardigrade</name>
    <dbReference type="NCBI Taxonomy" id="947166"/>
    <lineage>
        <taxon>Eukaryota</taxon>
        <taxon>Metazoa</taxon>
        <taxon>Ecdysozoa</taxon>
        <taxon>Tardigrada</taxon>
        <taxon>Eutardigrada</taxon>
        <taxon>Parachela</taxon>
        <taxon>Hypsibioidea</taxon>
        <taxon>Ramazzottiidae</taxon>
        <taxon>Ramazzottius</taxon>
    </lineage>
</organism>
<evidence type="ECO:0000256" key="2">
    <source>
        <dbReference type="SAM" id="MobiDB-lite"/>
    </source>
</evidence>
<dbReference type="Gene3D" id="1.20.58.70">
    <property type="match status" value="1"/>
</dbReference>
<evidence type="ECO:0008006" key="6">
    <source>
        <dbReference type="Google" id="ProtNLM"/>
    </source>
</evidence>
<keyword evidence="1" id="KW-0175">Coiled coil</keyword>
<dbReference type="EMBL" id="BDGG01000019">
    <property type="protein sequence ID" value="GAV08775.1"/>
    <property type="molecule type" value="Genomic_DNA"/>
</dbReference>
<comment type="caution">
    <text evidence="4">The sequence shown here is derived from an EMBL/GenBank/DDBJ whole genome shotgun (WGS) entry which is preliminary data.</text>
</comment>
<dbReference type="InterPro" id="IPR010989">
    <property type="entry name" value="SNARE"/>
</dbReference>
<feature type="region of interest" description="Disordered" evidence="2">
    <location>
        <begin position="221"/>
        <end position="241"/>
    </location>
</feature>
<evidence type="ECO:0000256" key="3">
    <source>
        <dbReference type="SAM" id="Phobius"/>
    </source>
</evidence>
<dbReference type="SUPFAM" id="SSF47661">
    <property type="entry name" value="t-snare proteins"/>
    <property type="match status" value="1"/>
</dbReference>